<evidence type="ECO:0000313" key="1">
    <source>
        <dbReference type="Proteomes" id="UP000695022"/>
    </source>
</evidence>
<dbReference type="RefSeq" id="XP_014672758.1">
    <property type="nucleotide sequence ID" value="XM_014817272.1"/>
</dbReference>
<organism evidence="1 2">
    <name type="scientific">Priapulus caudatus</name>
    <name type="common">Priapulid worm</name>
    <dbReference type="NCBI Taxonomy" id="37621"/>
    <lineage>
        <taxon>Eukaryota</taxon>
        <taxon>Metazoa</taxon>
        <taxon>Ecdysozoa</taxon>
        <taxon>Scalidophora</taxon>
        <taxon>Priapulida</taxon>
        <taxon>Priapulimorpha</taxon>
        <taxon>Priapulimorphida</taxon>
        <taxon>Priapulidae</taxon>
        <taxon>Priapulus</taxon>
    </lineage>
</organism>
<keyword evidence="1" id="KW-1185">Reference proteome</keyword>
<protein>
    <submittedName>
        <fullName evidence="2">Uncharacterized protein LOC106813205</fullName>
    </submittedName>
</protein>
<reference evidence="2" key="1">
    <citation type="submission" date="2025-08" db="UniProtKB">
        <authorList>
            <consortium name="RefSeq"/>
        </authorList>
    </citation>
    <scope>IDENTIFICATION</scope>
</reference>
<dbReference type="PANTHER" id="PTHR28457:SF3">
    <property type="entry name" value="CILIARY-ASSOCIATED CALCIUM-BINDING COILED-COIL PROTEIN 1"/>
    <property type="match status" value="1"/>
</dbReference>
<gene>
    <name evidence="2" type="primary">LOC106813205</name>
</gene>
<dbReference type="PANTHER" id="PTHR28457">
    <property type="entry name" value="COILED-COIL DOMAIN-CONTAINING PROTEIN 189"/>
    <property type="match status" value="1"/>
</dbReference>
<sequence>MNIPKVKFHPPELMSIWKSADDNSANDTVNSGNVRLYSVLAEKLGLDACSVDMQQMCLLDIYGNIVLWAQKRELSVQASTTCLNLVNNALVCIAGEDANMESSLDTFVHQVGECFQAEGMTDLSKVEQLSIRNYFISNMWQHFHLYKYLLIGQRAEEVIQLSLCLDVPVDEATVPPLLNEALHEQIYNDFVAPHVAPSVD</sequence>
<dbReference type="Pfam" id="PF14769">
    <property type="entry name" value="CLAMP"/>
    <property type="match status" value="1"/>
</dbReference>
<dbReference type="GeneID" id="106813205"/>
<dbReference type="Proteomes" id="UP000695022">
    <property type="component" value="Unplaced"/>
</dbReference>
<proteinExistence type="predicted"/>
<dbReference type="InterPro" id="IPR032727">
    <property type="entry name" value="CLAMP"/>
</dbReference>
<name>A0ABM1EKN7_PRICU</name>
<evidence type="ECO:0000313" key="2">
    <source>
        <dbReference type="RefSeq" id="XP_014672758.1"/>
    </source>
</evidence>
<accession>A0ABM1EKN7</accession>